<name>A0A1X0S2N1_RHIZD</name>
<evidence type="ECO:0000313" key="2">
    <source>
        <dbReference type="Proteomes" id="UP000242381"/>
    </source>
</evidence>
<accession>A0A1X0S2N1</accession>
<proteinExistence type="predicted"/>
<reference evidence="1 2" key="1">
    <citation type="journal article" date="2016" name="Proc. Natl. Acad. Sci. U.S.A.">
        <title>Lipid metabolic changes in an early divergent fungus govern the establishment of a mutualistic symbiosis with endobacteria.</title>
        <authorList>
            <person name="Lastovetsky O.A."/>
            <person name="Gaspar M.L."/>
            <person name="Mondo S.J."/>
            <person name="LaButti K.M."/>
            <person name="Sandor L."/>
            <person name="Grigoriev I.V."/>
            <person name="Henry S.A."/>
            <person name="Pawlowska T.E."/>
        </authorList>
    </citation>
    <scope>NUCLEOTIDE SEQUENCE [LARGE SCALE GENOMIC DNA]</scope>
    <source>
        <strain evidence="1 2">ATCC 11559</strain>
    </source>
</reference>
<dbReference type="EMBL" id="KV921328">
    <property type="protein sequence ID" value="ORE18537.1"/>
    <property type="molecule type" value="Genomic_DNA"/>
</dbReference>
<sequence length="195" mass="22008">MKNYKNYLQKHALSFTFFIIKKRMSPMSSTLHISPYKPVSDKVTVPIDQMEQILSIFPETYAVKVHTAREQIDSEAVSLNAEGIPVKKEKITVLYLSCKHPRKGKSGVIQSIQKASKTITCEEAVVNEAVTNPGNQTNELSNTLTAYRSYLDNTCLLNNKVLAHVKDAALVIKNVITRNNNNQIPLNQRHISQKR</sequence>
<evidence type="ECO:0000313" key="1">
    <source>
        <dbReference type="EMBL" id="ORE18537.1"/>
    </source>
</evidence>
<protein>
    <submittedName>
        <fullName evidence="1">Uncharacterized protein</fullName>
    </submittedName>
</protein>
<gene>
    <name evidence="1" type="ORF">BCV71DRAFT_234863</name>
</gene>
<dbReference type="AlphaFoldDB" id="A0A1X0S2N1"/>
<dbReference type="Proteomes" id="UP000242381">
    <property type="component" value="Unassembled WGS sequence"/>
</dbReference>
<organism evidence="1 2">
    <name type="scientific">Rhizopus microsporus</name>
    <dbReference type="NCBI Taxonomy" id="58291"/>
    <lineage>
        <taxon>Eukaryota</taxon>
        <taxon>Fungi</taxon>
        <taxon>Fungi incertae sedis</taxon>
        <taxon>Mucoromycota</taxon>
        <taxon>Mucoromycotina</taxon>
        <taxon>Mucoromycetes</taxon>
        <taxon>Mucorales</taxon>
        <taxon>Mucorineae</taxon>
        <taxon>Rhizopodaceae</taxon>
        <taxon>Rhizopus</taxon>
    </lineage>
</organism>